<dbReference type="InterPro" id="IPR052522">
    <property type="entry name" value="ABC-2_transport_permease"/>
</dbReference>
<protein>
    <recommendedName>
        <fullName evidence="2">ABC-2 type transporter domain-containing protein</fullName>
    </recommendedName>
</protein>
<proteinExistence type="predicted"/>
<sequence length="205" mass="22831">MRQLLKSLTKEVFVLELDAPVAHLPETDLLSLTRIDDDTLESGRPSPQGDWQRMNTKEKWIAFQAIFIKEILRFSRIWMQTILPPAIMTALYFVIFGGLIGPRIGEMEGFTYMEFIVPGLIMMSVITNSYANVVSSFYMAKFSHSIEEMLVSPVPDWVVLAGYVGGGVARGMAVGFTVTLVSLFFSDLNLHSLGIMISTALLTAI</sequence>
<dbReference type="AlphaFoldDB" id="A0A7R8ZWB7"/>
<dbReference type="PANTHER" id="PTHR43332:SF2">
    <property type="entry name" value="INNER MEMBRANE TRANSPORT PERMEASE YADH"/>
    <property type="match status" value="1"/>
</dbReference>
<name>A0A7R8ZWB7_9CRUS</name>
<accession>A0A7R8ZWB7</accession>
<dbReference type="OrthoDB" id="10050307at2759"/>
<dbReference type="NCBIfam" id="NF011648">
    <property type="entry name" value="PRK15066.1"/>
    <property type="match status" value="1"/>
</dbReference>
<dbReference type="PANTHER" id="PTHR43332">
    <property type="entry name" value="INNER MEMBRANE TRANSPORT PERMEASE YADH-RELATED"/>
    <property type="match status" value="1"/>
</dbReference>
<evidence type="ECO:0000313" key="1">
    <source>
        <dbReference type="EMBL" id="CAD7238931.1"/>
    </source>
</evidence>
<evidence type="ECO:0008006" key="2">
    <source>
        <dbReference type="Google" id="ProtNLM"/>
    </source>
</evidence>
<reference evidence="1" key="1">
    <citation type="submission" date="2020-11" db="EMBL/GenBank/DDBJ databases">
        <authorList>
            <person name="Tran Van P."/>
        </authorList>
    </citation>
    <scope>NUCLEOTIDE SEQUENCE</scope>
</reference>
<dbReference type="EMBL" id="OB711794">
    <property type="protein sequence ID" value="CAD7238931.1"/>
    <property type="molecule type" value="Genomic_DNA"/>
</dbReference>
<feature type="non-terminal residue" evidence="1">
    <location>
        <position position="205"/>
    </location>
</feature>
<dbReference type="GO" id="GO:0005886">
    <property type="term" value="C:plasma membrane"/>
    <property type="evidence" value="ECO:0007669"/>
    <property type="project" value="TreeGrafter"/>
</dbReference>
<gene>
    <name evidence="1" type="ORF">CTOB1V02_LOCUS16746</name>
</gene>
<organism evidence="1">
    <name type="scientific">Cyprideis torosa</name>
    <dbReference type="NCBI Taxonomy" id="163714"/>
    <lineage>
        <taxon>Eukaryota</taxon>
        <taxon>Metazoa</taxon>
        <taxon>Ecdysozoa</taxon>
        <taxon>Arthropoda</taxon>
        <taxon>Crustacea</taxon>
        <taxon>Oligostraca</taxon>
        <taxon>Ostracoda</taxon>
        <taxon>Podocopa</taxon>
        <taxon>Podocopida</taxon>
        <taxon>Cytherocopina</taxon>
        <taxon>Cytheroidea</taxon>
        <taxon>Cytherideidae</taxon>
        <taxon>Cyprideis</taxon>
    </lineage>
</organism>